<dbReference type="InterPro" id="IPR029491">
    <property type="entry name" value="Helicase_HTH"/>
</dbReference>
<dbReference type="SUPFAM" id="SSF52540">
    <property type="entry name" value="P-loop containing nucleoside triphosphate hydrolases"/>
    <property type="match status" value="2"/>
</dbReference>
<dbReference type="GO" id="GO:0016787">
    <property type="term" value="F:hydrolase activity"/>
    <property type="evidence" value="ECO:0007669"/>
    <property type="project" value="UniProtKB-KW"/>
</dbReference>
<feature type="domain" description="HRDC" evidence="17">
    <location>
        <begin position="529"/>
        <end position="609"/>
    </location>
</feature>
<dbReference type="SUPFAM" id="SSF47819">
    <property type="entry name" value="HRDC-like"/>
    <property type="match status" value="1"/>
</dbReference>
<dbReference type="SMART" id="SM00956">
    <property type="entry name" value="RQC"/>
    <property type="match status" value="1"/>
</dbReference>
<evidence type="ECO:0000256" key="4">
    <source>
        <dbReference type="ARBA" id="ARBA00022723"/>
    </source>
</evidence>
<dbReference type="GO" id="GO:0006281">
    <property type="term" value="P:DNA repair"/>
    <property type="evidence" value="ECO:0007669"/>
    <property type="project" value="UniProtKB-KW"/>
</dbReference>
<dbReference type="Pfam" id="PF16124">
    <property type="entry name" value="RecQ_Zn_bind"/>
    <property type="match status" value="1"/>
</dbReference>
<keyword evidence="6" id="KW-0227">DNA damage</keyword>
<dbReference type="InterPro" id="IPR027417">
    <property type="entry name" value="P-loop_NTPase"/>
</dbReference>
<evidence type="ECO:0000313" key="20">
    <source>
        <dbReference type="EMBL" id="AUI67691.1"/>
    </source>
</evidence>
<dbReference type="GO" id="GO:0009378">
    <property type="term" value="F:four-way junction helicase activity"/>
    <property type="evidence" value="ECO:0007669"/>
    <property type="project" value="TreeGrafter"/>
</dbReference>
<name>A0A2N9YB57_9GAMM</name>
<comment type="cofactor">
    <cofactor evidence="2">
        <name>Zn(2+)</name>
        <dbReference type="ChEBI" id="CHEBI:29105"/>
    </cofactor>
</comment>
<evidence type="ECO:0000313" key="21">
    <source>
        <dbReference type="Proteomes" id="UP000234271"/>
    </source>
</evidence>
<dbReference type="KEGG" id="blep:AL038_03445"/>
<keyword evidence="11" id="KW-0238">DNA-binding</keyword>
<comment type="similarity">
    <text evidence="3">Belongs to the helicase family. RecQ subfamily.</text>
</comment>
<dbReference type="Pfam" id="PF00270">
    <property type="entry name" value="DEAD"/>
    <property type="match status" value="1"/>
</dbReference>
<evidence type="ECO:0000256" key="9">
    <source>
        <dbReference type="ARBA" id="ARBA00022833"/>
    </source>
</evidence>
<dbReference type="PROSITE" id="PS51194">
    <property type="entry name" value="HELICASE_CTER"/>
    <property type="match status" value="1"/>
</dbReference>
<dbReference type="Pfam" id="PF00271">
    <property type="entry name" value="Helicase_C"/>
    <property type="match status" value="1"/>
</dbReference>
<evidence type="ECO:0000256" key="14">
    <source>
        <dbReference type="ARBA" id="ARBA00023235"/>
    </source>
</evidence>
<keyword evidence="7 20" id="KW-0378">Hydrolase</keyword>
<evidence type="ECO:0000259" key="19">
    <source>
        <dbReference type="PROSITE" id="PS51194"/>
    </source>
</evidence>
<dbReference type="InterPro" id="IPR006293">
    <property type="entry name" value="DNA_helicase_ATP-dep_RecQ_bac"/>
</dbReference>
<evidence type="ECO:0000256" key="10">
    <source>
        <dbReference type="ARBA" id="ARBA00022840"/>
    </source>
</evidence>
<keyword evidence="12" id="KW-0233">DNA recombination</keyword>
<evidence type="ECO:0000256" key="15">
    <source>
        <dbReference type="ARBA" id="ARBA00034617"/>
    </source>
</evidence>
<dbReference type="PANTHER" id="PTHR13710">
    <property type="entry name" value="DNA HELICASE RECQ FAMILY MEMBER"/>
    <property type="match status" value="1"/>
</dbReference>
<dbReference type="NCBIfam" id="TIGR00614">
    <property type="entry name" value="recQ_fam"/>
    <property type="match status" value="1"/>
</dbReference>
<reference evidence="21" key="1">
    <citation type="submission" date="2016-12" db="EMBL/GenBank/DDBJ databases">
        <title>Complete Genome Sequence of Beggiatoa leptomitiformis D-401.</title>
        <authorList>
            <person name="Fomenkov A."/>
            <person name="Vincze T."/>
            <person name="Grabovich M."/>
            <person name="Anton B.P."/>
            <person name="Dubinina G."/>
            <person name="Orlova M."/>
            <person name="Belousova E."/>
            <person name="Roberts R.J."/>
        </authorList>
    </citation>
    <scope>NUCLEOTIDE SEQUENCE [LARGE SCALE GENOMIC DNA]</scope>
    <source>
        <strain evidence="21">D-401</strain>
    </source>
</reference>
<dbReference type="GO" id="GO:0046872">
    <property type="term" value="F:metal ion binding"/>
    <property type="evidence" value="ECO:0007669"/>
    <property type="project" value="UniProtKB-KW"/>
</dbReference>
<keyword evidence="21" id="KW-1185">Reference proteome</keyword>
<sequence length="732" mass="82272">MSDDTPSSILHRVFGYEHFRGHQATVIQHILTGGDALVLMPTGGGKSICYQIPSLLRKGVGVVVSPLIALMQDQVDALLQLGIRAAFLNSTQDSAQTRAIVQQLRQNTLDLLYVAPERLNNPRFLDFLETLPLALFAIDEAHCVSQWGHDFRPDYARLSILHERFPSIPRIALTATADMPTRREIISRLGLENAHVFVTGFDRPNIRYHIIQKQSPARKQLLTFLNTEHRGDAGIVYCLSRKKVEETAEFLTVNGRTALPYHAGLSHDIRQHHQNRFLREEGIIIVATIAFGMGIDKPNVRFVAHLDLPKSLEAYYQETGRAGRDGLPANAWLAYGLEDVILLRKLLNSSEADEQHKRLEQQKLEALLGYCETTNCRRQVLLAYFGDELAEPCGNCDACLEPAATYDGLQIAQKALSCIYRTGQRFGVNYLIEVLQGKSIERILQNGHHHLTTYGIGADLNTDQWRSVFRQLVAGGFAGVDIEGHGGLFLTEKARPLLRGEISIRLRKDTPRAPTDKKLTRTDHKNAFTGTDLILWETLRSKRLEYSQAQNVPPYVIFHDSTLSDMVIHRPDSLHALSRISGVGVRKLERYGQPFLNILDNHALQYKDAPTPPKKTAELKVTNTFSETVTQTLTALLTQGKTPEQIAQQRDLKLSTVYEHIAIGIEEGKVNLRQVFSPDELSDDDINDIEDALLSLAEDQQLLRPVFDNFSGKYHYGILKCVRASILREISH</sequence>
<dbReference type="GO" id="GO:0043590">
    <property type="term" value="C:bacterial nucleoid"/>
    <property type="evidence" value="ECO:0007669"/>
    <property type="project" value="TreeGrafter"/>
</dbReference>
<evidence type="ECO:0000256" key="1">
    <source>
        <dbReference type="ARBA" id="ARBA00001946"/>
    </source>
</evidence>
<dbReference type="InterPro" id="IPR011545">
    <property type="entry name" value="DEAD/DEAH_box_helicase_dom"/>
</dbReference>
<evidence type="ECO:0000256" key="6">
    <source>
        <dbReference type="ARBA" id="ARBA00022763"/>
    </source>
</evidence>
<dbReference type="GO" id="GO:0006260">
    <property type="term" value="P:DNA replication"/>
    <property type="evidence" value="ECO:0007669"/>
    <property type="project" value="InterPro"/>
</dbReference>
<dbReference type="Pfam" id="PF00570">
    <property type="entry name" value="HRDC"/>
    <property type="match status" value="1"/>
</dbReference>
<dbReference type="GO" id="GO:0003677">
    <property type="term" value="F:DNA binding"/>
    <property type="evidence" value="ECO:0007669"/>
    <property type="project" value="UniProtKB-KW"/>
</dbReference>
<comment type="catalytic activity">
    <reaction evidence="15">
        <text>Couples ATP hydrolysis with the unwinding of duplex DNA by translocating in the 3'-5' direction.</text>
        <dbReference type="EC" id="5.6.2.4"/>
    </reaction>
</comment>
<dbReference type="FunFam" id="3.40.50.300:FF:000296">
    <property type="entry name" value="ATP-dependent DNA helicase RecQ"/>
    <property type="match status" value="1"/>
</dbReference>
<dbReference type="STRING" id="288004.AL038_03445"/>
<dbReference type="Proteomes" id="UP000234271">
    <property type="component" value="Chromosome"/>
</dbReference>
<dbReference type="AlphaFoldDB" id="A0A2N9YB57"/>
<dbReference type="FunFam" id="3.40.50.300:FF:000156">
    <property type="entry name" value="ATP-dependent DNA helicase recQ"/>
    <property type="match status" value="1"/>
</dbReference>
<dbReference type="PROSITE" id="PS51192">
    <property type="entry name" value="HELICASE_ATP_BIND_1"/>
    <property type="match status" value="1"/>
</dbReference>
<dbReference type="SMART" id="SM00490">
    <property type="entry name" value="HELICc"/>
    <property type="match status" value="1"/>
</dbReference>
<feature type="domain" description="Helicase C-terminal" evidence="19">
    <location>
        <begin position="217"/>
        <end position="365"/>
    </location>
</feature>
<keyword evidence="9" id="KW-0862">Zinc</keyword>
<dbReference type="InterPro" id="IPR004589">
    <property type="entry name" value="DNA_helicase_ATP-dep_RecQ"/>
</dbReference>
<dbReference type="EMBL" id="CP018889">
    <property type="protein sequence ID" value="AUI67691.1"/>
    <property type="molecule type" value="Genomic_DNA"/>
</dbReference>
<feature type="domain" description="Helicase ATP-binding" evidence="18">
    <location>
        <begin position="27"/>
        <end position="195"/>
    </location>
</feature>
<dbReference type="FunFam" id="1.10.10.10:FF:000175">
    <property type="entry name" value="ATP-dependent DNA helicase RecQ"/>
    <property type="match status" value="1"/>
</dbReference>
<evidence type="ECO:0000256" key="5">
    <source>
        <dbReference type="ARBA" id="ARBA00022741"/>
    </source>
</evidence>
<organism evidence="20 21">
    <name type="scientific">Beggiatoa leptomitoformis</name>
    <dbReference type="NCBI Taxonomy" id="288004"/>
    <lineage>
        <taxon>Bacteria</taxon>
        <taxon>Pseudomonadati</taxon>
        <taxon>Pseudomonadota</taxon>
        <taxon>Gammaproteobacteria</taxon>
        <taxon>Thiotrichales</taxon>
        <taxon>Thiotrichaceae</taxon>
        <taxon>Beggiatoa</taxon>
    </lineage>
</organism>
<dbReference type="GO" id="GO:0009432">
    <property type="term" value="P:SOS response"/>
    <property type="evidence" value="ECO:0007669"/>
    <property type="project" value="UniProtKB-UniRule"/>
</dbReference>
<dbReference type="InterPro" id="IPR014001">
    <property type="entry name" value="Helicase_ATP-bd"/>
</dbReference>
<evidence type="ECO:0000256" key="16">
    <source>
        <dbReference type="NCBIfam" id="TIGR01389"/>
    </source>
</evidence>
<protein>
    <recommendedName>
        <fullName evidence="16">DNA helicase RecQ</fullName>
        <ecNumber evidence="16">5.6.2.4</ecNumber>
    </recommendedName>
</protein>
<gene>
    <name evidence="20" type="primary">recQ</name>
    <name evidence="20" type="ORF">BLE401_02585</name>
</gene>
<evidence type="ECO:0000256" key="2">
    <source>
        <dbReference type="ARBA" id="ARBA00001947"/>
    </source>
</evidence>
<evidence type="ECO:0000256" key="13">
    <source>
        <dbReference type="ARBA" id="ARBA00023204"/>
    </source>
</evidence>
<dbReference type="Gene3D" id="1.10.10.10">
    <property type="entry name" value="Winged helix-like DNA-binding domain superfamily/Winged helix DNA-binding domain"/>
    <property type="match status" value="1"/>
</dbReference>
<dbReference type="PROSITE" id="PS50967">
    <property type="entry name" value="HRDC"/>
    <property type="match status" value="1"/>
</dbReference>
<dbReference type="Gene3D" id="3.40.50.300">
    <property type="entry name" value="P-loop containing nucleotide triphosphate hydrolases"/>
    <property type="match status" value="2"/>
</dbReference>
<dbReference type="EC" id="5.6.2.4" evidence="16"/>
<keyword evidence="10" id="KW-0067">ATP-binding</keyword>
<dbReference type="InterPro" id="IPR036388">
    <property type="entry name" value="WH-like_DNA-bd_sf"/>
</dbReference>
<dbReference type="SMART" id="SM00341">
    <property type="entry name" value="HRDC"/>
    <property type="match status" value="1"/>
</dbReference>
<evidence type="ECO:0000256" key="3">
    <source>
        <dbReference type="ARBA" id="ARBA00005446"/>
    </source>
</evidence>
<keyword evidence="4" id="KW-0479">Metal-binding</keyword>
<evidence type="ECO:0000256" key="7">
    <source>
        <dbReference type="ARBA" id="ARBA00022801"/>
    </source>
</evidence>
<dbReference type="RefSeq" id="WP_062149065.1">
    <property type="nucleotide sequence ID" value="NZ_CP012373.2"/>
</dbReference>
<keyword evidence="5" id="KW-0547">Nucleotide-binding</keyword>
<dbReference type="NCBIfam" id="TIGR01389">
    <property type="entry name" value="recQ"/>
    <property type="match status" value="1"/>
</dbReference>
<dbReference type="GO" id="GO:0006310">
    <property type="term" value="P:DNA recombination"/>
    <property type="evidence" value="ECO:0007669"/>
    <property type="project" value="UniProtKB-UniRule"/>
</dbReference>
<accession>A0A2N9YB57</accession>
<dbReference type="Pfam" id="PF14493">
    <property type="entry name" value="HTH_40"/>
    <property type="match status" value="1"/>
</dbReference>
<evidence type="ECO:0000259" key="18">
    <source>
        <dbReference type="PROSITE" id="PS51192"/>
    </source>
</evidence>
<dbReference type="CDD" id="cd17920">
    <property type="entry name" value="DEXHc_RecQ"/>
    <property type="match status" value="1"/>
</dbReference>
<evidence type="ECO:0000256" key="12">
    <source>
        <dbReference type="ARBA" id="ARBA00023172"/>
    </source>
</evidence>
<evidence type="ECO:0000256" key="8">
    <source>
        <dbReference type="ARBA" id="ARBA00022806"/>
    </source>
</evidence>
<keyword evidence="14" id="KW-0413">Isomerase</keyword>
<dbReference type="InterPro" id="IPR018982">
    <property type="entry name" value="RQC_domain"/>
</dbReference>
<dbReference type="InterPro" id="IPR032284">
    <property type="entry name" value="RecQ_Zn-bd"/>
</dbReference>
<dbReference type="Pfam" id="PF09382">
    <property type="entry name" value="RQC"/>
    <property type="match status" value="1"/>
</dbReference>
<dbReference type="OrthoDB" id="9760034at2"/>
<keyword evidence="8 20" id="KW-0347">Helicase</keyword>
<dbReference type="InterPro" id="IPR010997">
    <property type="entry name" value="HRDC-like_sf"/>
</dbReference>
<evidence type="ECO:0000259" key="17">
    <source>
        <dbReference type="PROSITE" id="PS50967"/>
    </source>
</evidence>
<keyword evidence="13" id="KW-0234">DNA repair</keyword>
<dbReference type="CDD" id="cd18794">
    <property type="entry name" value="SF2_C_RecQ"/>
    <property type="match status" value="1"/>
</dbReference>
<dbReference type="GO" id="GO:0005524">
    <property type="term" value="F:ATP binding"/>
    <property type="evidence" value="ECO:0007669"/>
    <property type="project" value="UniProtKB-KW"/>
</dbReference>
<dbReference type="GO" id="GO:0030894">
    <property type="term" value="C:replisome"/>
    <property type="evidence" value="ECO:0007669"/>
    <property type="project" value="TreeGrafter"/>
</dbReference>
<dbReference type="InterPro" id="IPR044876">
    <property type="entry name" value="HRDC_dom_sf"/>
</dbReference>
<dbReference type="GO" id="GO:0043138">
    <property type="term" value="F:3'-5' DNA helicase activity"/>
    <property type="evidence" value="ECO:0007669"/>
    <property type="project" value="UniProtKB-EC"/>
</dbReference>
<dbReference type="PANTHER" id="PTHR13710:SF105">
    <property type="entry name" value="ATP-DEPENDENT DNA HELICASE Q1"/>
    <property type="match status" value="1"/>
</dbReference>
<dbReference type="InterPro" id="IPR001650">
    <property type="entry name" value="Helicase_C-like"/>
</dbReference>
<proteinExistence type="inferred from homology"/>
<dbReference type="InterPro" id="IPR002121">
    <property type="entry name" value="HRDC_dom"/>
</dbReference>
<comment type="cofactor">
    <cofactor evidence="1">
        <name>Mg(2+)</name>
        <dbReference type="ChEBI" id="CHEBI:18420"/>
    </cofactor>
</comment>
<evidence type="ECO:0000256" key="11">
    <source>
        <dbReference type="ARBA" id="ARBA00023125"/>
    </source>
</evidence>
<dbReference type="SMART" id="SM00487">
    <property type="entry name" value="DEXDc"/>
    <property type="match status" value="1"/>
</dbReference>
<dbReference type="Gene3D" id="1.10.150.80">
    <property type="entry name" value="HRDC domain"/>
    <property type="match status" value="1"/>
</dbReference>
<dbReference type="GO" id="GO:0005737">
    <property type="term" value="C:cytoplasm"/>
    <property type="evidence" value="ECO:0007669"/>
    <property type="project" value="TreeGrafter"/>
</dbReference>